<accession>Q4RL67</accession>
<name>Q4RL67_TETNG</name>
<evidence type="ECO:0000313" key="1">
    <source>
        <dbReference type="EMBL" id="CAG10865.1"/>
    </source>
</evidence>
<comment type="caution">
    <text evidence="1">The sequence shown here is derived from an EMBL/GenBank/DDBJ whole genome shotgun (WGS) entry which is preliminary data.</text>
</comment>
<dbReference type="EMBL" id="CAAE01015022">
    <property type="protein sequence ID" value="CAG10865.1"/>
    <property type="molecule type" value="Genomic_DNA"/>
</dbReference>
<dbReference type="AlphaFoldDB" id="Q4RL67"/>
<protein>
    <submittedName>
        <fullName evidence="1">(spotted green pufferfish) hypothetical protein</fullName>
    </submittedName>
</protein>
<dbReference type="KEGG" id="tng:GSTEN00032622G001"/>
<organism evidence="1">
    <name type="scientific">Tetraodon nigroviridis</name>
    <name type="common">Spotted green pufferfish</name>
    <name type="synonym">Chelonodon nigroviridis</name>
    <dbReference type="NCBI Taxonomy" id="99883"/>
    <lineage>
        <taxon>Eukaryota</taxon>
        <taxon>Metazoa</taxon>
        <taxon>Chordata</taxon>
        <taxon>Craniata</taxon>
        <taxon>Vertebrata</taxon>
        <taxon>Euteleostomi</taxon>
        <taxon>Actinopterygii</taxon>
        <taxon>Neopterygii</taxon>
        <taxon>Teleostei</taxon>
        <taxon>Neoteleostei</taxon>
        <taxon>Acanthomorphata</taxon>
        <taxon>Eupercaria</taxon>
        <taxon>Tetraodontiformes</taxon>
        <taxon>Tetradontoidea</taxon>
        <taxon>Tetraodontidae</taxon>
        <taxon>Tetraodon</taxon>
    </lineage>
</organism>
<sequence>MEATPAVTLHLRCLERETVVSLTGAAEGEDPKCLRHTWLRAKPHPSFTPTPTHSLPDTSECPSELLYFMMFLTFTFLFF</sequence>
<gene>
    <name evidence="1" type="ORF">GSTENG00032622001</name>
</gene>
<reference evidence="1" key="1">
    <citation type="journal article" date="2004" name="Nature">
        <title>Genome duplication in the teleost fish Tetraodon nigroviridis reveals the early vertebrate proto-karyotype.</title>
        <authorList>
            <person name="Jaillon O."/>
            <person name="Aury J.-M."/>
            <person name="Brunet F."/>
            <person name="Petit J.-L."/>
            <person name="Stange-Thomann N."/>
            <person name="Mauceli E."/>
            <person name="Bouneau L."/>
            <person name="Fischer C."/>
            <person name="Ozouf-Costaz C."/>
            <person name="Bernot A."/>
            <person name="Nicaud S."/>
            <person name="Jaffe D."/>
            <person name="Fisher S."/>
            <person name="Lutfalla G."/>
            <person name="Dossat C."/>
            <person name="Segurens B."/>
            <person name="Dasilva C."/>
            <person name="Salanoubat M."/>
            <person name="Levy M."/>
            <person name="Boudet N."/>
            <person name="Castellano S."/>
            <person name="Anthouard V."/>
            <person name="Jubin C."/>
            <person name="Castelli V."/>
            <person name="Katinka M."/>
            <person name="Vacherie B."/>
            <person name="Biemont C."/>
            <person name="Skalli Z."/>
            <person name="Cattolico L."/>
            <person name="Poulain J."/>
            <person name="De Berardinis V."/>
            <person name="Cruaud C."/>
            <person name="Duprat S."/>
            <person name="Brottier P."/>
            <person name="Coutanceau J.-P."/>
            <person name="Gouzy J."/>
            <person name="Parra G."/>
            <person name="Lardier G."/>
            <person name="Chapple C."/>
            <person name="McKernan K.J."/>
            <person name="McEwan P."/>
            <person name="Bosak S."/>
            <person name="Kellis M."/>
            <person name="Volff J.-N."/>
            <person name="Guigo R."/>
            <person name="Zody M.C."/>
            <person name="Mesirov J."/>
            <person name="Lindblad-Toh K."/>
            <person name="Birren B."/>
            <person name="Nusbaum C."/>
            <person name="Kahn D."/>
            <person name="Robinson-Rechavi M."/>
            <person name="Laudet V."/>
            <person name="Schachter V."/>
            <person name="Quetier F."/>
            <person name="Saurin W."/>
            <person name="Scarpelli C."/>
            <person name="Wincker P."/>
            <person name="Lander E.S."/>
            <person name="Weissenbach J."/>
            <person name="Roest Crollius H."/>
        </authorList>
    </citation>
    <scope>NUCLEOTIDE SEQUENCE [LARGE SCALE GENOMIC DNA]</scope>
</reference>
<reference evidence="1" key="2">
    <citation type="submission" date="2004-02" db="EMBL/GenBank/DDBJ databases">
        <authorList>
            <consortium name="Genoscope"/>
            <consortium name="Whitehead Institute Centre for Genome Research"/>
        </authorList>
    </citation>
    <scope>NUCLEOTIDE SEQUENCE</scope>
</reference>
<proteinExistence type="predicted"/>